<protein>
    <submittedName>
        <fullName evidence="2">DUF4198 domain-containing protein</fullName>
    </submittedName>
</protein>
<dbReference type="AlphaFoldDB" id="A0A3A6PMI8"/>
<dbReference type="InterPro" id="IPR019613">
    <property type="entry name" value="DUF4198"/>
</dbReference>
<organism evidence="2 3">
    <name type="scientific">Paenibacillus pinisoli</name>
    <dbReference type="NCBI Taxonomy" id="1276110"/>
    <lineage>
        <taxon>Bacteria</taxon>
        <taxon>Bacillati</taxon>
        <taxon>Bacillota</taxon>
        <taxon>Bacilli</taxon>
        <taxon>Bacillales</taxon>
        <taxon>Paenibacillaceae</taxon>
        <taxon>Paenibacillus</taxon>
    </lineage>
</organism>
<keyword evidence="1" id="KW-0732">Signal</keyword>
<feature type="signal peptide" evidence="1">
    <location>
        <begin position="1"/>
        <end position="26"/>
    </location>
</feature>
<evidence type="ECO:0000313" key="2">
    <source>
        <dbReference type="EMBL" id="RJX39459.1"/>
    </source>
</evidence>
<comment type="caution">
    <text evidence="2">The sequence shown here is derived from an EMBL/GenBank/DDBJ whole genome shotgun (WGS) entry which is preliminary data.</text>
</comment>
<dbReference type="Proteomes" id="UP000267798">
    <property type="component" value="Unassembled WGS sequence"/>
</dbReference>
<dbReference type="RefSeq" id="WP_120108950.1">
    <property type="nucleotide sequence ID" value="NZ_QXQB01000002.1"/>
</dbReference>
<gene>
    <name evidence="2" type="ORF">D3P09_08495</name>
</gene>
<evidence type="ECO:0000256" key="1">
    <source>
        <dbReference type="SAM" id="SignalP"/>
    </source>
</evidence>
<dbReference type="OrthoDB" id="2866589at2"/>
<accession>A0A3A6PMI8</accession>
<proteinExistence type="predicted"/>
<keyword evidence="3" id="KW-1185">Reference proteome</keyword>
<dbReference type="EMBL" id="QXQB01000002">
    <property type="protein sequence ID" value="RJX39459.1"/>
    <property type="molecule type" value="Genomic_DNA"/>
</dbReference>
<name>A0A3A6PMI8_9BACL</name>
<evidence type="ECO:0000313" key="3">
    <source>
        <dbReference type="Proteomes" id="UP000267798"/>
    </source>
</evidence>
<sequence>MSIRKKMTGALLAAVLTVSAAIPVFAHDGWSQTNSPIVAPGQVSYVELMLGNHSNEHKSYRIAGQWSTDTSKVFVTTPGGVKSDITGTRFYTGEAATETEPAVNNYFVASFKSNTPGAYIVSVEGDSIFKHGGTGSRTLRSAKSFVAVSDIPVIDRVKALQGFSKQVSPDRAELIPLFNPAAVTAGEEVSIQLLLKGEPLADTNVDIIRRSNSEPTELVTDKDGKIAFKAGAADYYLVRAKPATKEAKDGEYDQTSYEATMTFTVQNESPKLPGKPASSVPHVYVNGVAVAQDGAVKVEKGVTKASADFIRDHIDPNYASQEAGALRAIAEAAGATVEYFPAVGESRAAVAIYTK</sequence>
<feature type="chain" id="PRO_5017189329" evidence="1">
    <location>
        <begin position="27"/>
        <end position="355"/>
    </location>
</feature>
<dbReference type="Pfam" id="PF10670">
    <property type="entry name" value="DUF4198"/>
    <property type="match status" value="1"/>
</dbReference>
<reference evidence="2 3" key="1">
    <citation type="submission" date="2018-09" db="EMBL/GenBank/DDBJ databases">
        <title>Paenibacillus aracenensis nov. sp. isolated from a cave in southern Spain.</title>
        <authorList>
            <person name="Jurado V."/>
            <person name="Gutierrez-Patricio S."/>
            <person name="Gonzalez-Pimentel J.L."/>
            <person name="Miller A.Z."/>
            <person name="Laiz L."/>
            <person name="Saiz-Jimenez C."/>
        </authorList>
    </citation>
    <scope>NUCLEOTIDE SEQUENCE [LARGE SCALE GENOMIC DNA]</scope>
    <source>
        <strain evidence="2 3">JCM 19203</strain>
    </source>
</reference>